<keyword evidence="2" id="KW-0732">Signal</keyword>
<gene>
    <name evidence="4" type="primary">20205120</name>
    <name evidence="3" type="ORF">HELRODRAFT_174787</name>
</gene>
<dbReference type="InParanoid" id="T1F8H1"/>
<evidence type="ECO:0008006" key="6">
    <source>
        <dbReference type="Google" id="ProtNLM"/>
    </source>
</evidence>
<feature type="compositionally biased region" description="Low complexity" evidence="1">
    <location>
        <begin position="61"/>
        <end position="83"/>
    </location>
</feature>
<feature type="region of interest" description="Disordered" evidence="1">
    <location>
        <begin position="112"/>
        <end position="158"/>
    </location>
</feature>
<dbReference type="PANTHER" id="PTHR16311:SF3">
    <property type="entry name" value="THROMBOSPONDIN TYPE-1 DOMAIN-CONTAINING PROTEIN 1"/>
    <property type="match status" value="1"/>
</dbReference>
<reference evidence="3 5" key="2">
    <citation type="journal article" date="2013" name="Nature">
        <title>Insights into bilaterian evolution from three spiralian genomes.</title>
        <authorList>
            <person name="Simakov O."/>
            <person name="Marletaz F."/>
            <person name="Cho S.J."/>
            <person name="Edsinger-Gonzales E."/>
            <person name="Havlak P."/>
            <person name="Hellsten U."/>
            <person name="Kuo D.H."/>
            <person name="Larsson T."/>
            <person name="Lv J."/>
            <person name="Arendt D."/>
            <person name="Savage R."/>
            <person name="Osoegawa K."/>
            <person name="de Jong P."/>
            <person name="Grimwood J."/>
            <person name="Chapman J.A."/>
            <person name="Shapiro H."/>
            <person name="Aerts A."/>
            <person name="Otillar R.P."/>
            <person name="Terry A.Y."/>
            <person name="Boore J.L."/>
            <person name="Grigoriev I.V."/>
            <person name="Lindberg D.R."/>
            <person name="Seaver E.C."/>
            <person name="Weisblat D.A."/>
            <person name="Putnam N.H."/>
            <person name="Rokhsar D.S."/>
        </authorList>
    </citation>
    <scope>NUCLEOTIDE SEQUENCE</scope>
</reference>
<organism evidence="4 5">
    <name type="scientific">Helobdella robusta</name>
    <name type="common">Californian leech</name>
    <dbReference type="NCBI Taxonomy" id="6412"/>
    <lineage>
        <taxon>Eukaryota</taxon>
        <taxon>Metazoa</taxon>
        <taxon>Spiralia</taxon>
        <taxon>Lophotrochozoa</taxon>
        <taxon>Annelida</taxon>
        <taxon>Clitellata</taxon>
        <taxon>Hirudinea</taxon>
        <taxon>Rhynchobdellida</taxon>
        <taxon>Glossiphoniidae</taxon>
        <taxon>Helobdella</taxon>
    </lineage>
</organism>
<evidence type="ECO:0000313" key="3">
    <source>
        <dbReference type="EMBL" id="ESO01241.1"/>
    </source>
</evidence>
<dbReference type="CTD" id="20205120"/>
<keyword evidence="5" id="KW-1185">Reference proteome</keyword>
<dbReference type="KEGG" id="hro:HELRODRAFT_174787"/>
<reference evidence="5" key="1">
    <citation type="submission" date="2012-12" db="EMBL/GenBank/DDBJ databases">
        <authorList>
            <person name="Hellsten U."/>
            <person name="Grimwood J."/>
            <person name="Chapman J.A."/>
            <person name="Shapiro H."/>
            <person name="Aerts A."/>
            <person name="Otillar R.P."/>
            <person name="Terry A.Y."/>
            <person name="Boore J.L."/>
            <person name="Simakov O."/>
            <person name="Marletaz F."/>
            <person name="Cho S.-J."/>
            <person name="Edsinger-Gonzales E."/>
            <person name="Havlak P."/>
            <person name="Kuo D.-H."/>
            <person name="Larsson T."/>
            <person name="Lv J."/>
            <person name="Arendt D."/>
            <person name="Savage R."/>
            <person name="Osoegawa K."/>
            <person name="de Jong P."/>
            <person name="Lindberg D.R."/>
            <person name="Seaver E.C."/>
            <person name="Weisblat D.A."/>
            <person name="Putnam N.H."/>
            <person name="Grigoriev I.V."/>
            <person name="Rokhsar D.S."/>
        </authorList>
    </citation>
    <scope>NUCLEOTIDE SEQUENCE</scope>
</reference>
<dbReference type="EnsemblMetazoa" id="HelroT174787">
    <property type="protein sequence ID" value="HelroP174787"/>
    <property type="gene ID" value="HelroG174787"/>
</dbReference>
<sequence>MAITYYATVSFLLFLLLLHLHRLHHVRALSISAPSHYIIYSGNLVVTYSLDGYDDVILNNNNNNNNNNTNNDEDNNNNNNNNNSYSDNRKNKTIFDVIDEVNSVNGRNAIFSSSTTSSPLSSSSTTATTKSSSSTRTTSSSSTTASSSKSVKENQSNTYSSNAETMLILMRLKYNNINNNKNINNKKINNNIINNNIDNNKNITNKNNNINNNNKNINNKNNNNEIILQTRLPRNITSSELTISCGVVNKPGLYLLKIYTGNGNELAGSDVIEVTWPVIDLTLPVKSPALSGPVTLRNDGEMRGRRKNVCNCDVKNGCSLLKNALFNHQGYRFNGNKRNNNYNDNKIMTSLMAASDVMAVNFRQDVYRVSLDRNHVFPCEKSISVRFTSSSCRNSSDVIRAYNVNDTETLTFVAERKPAKTTGSSVTFECFKFSTSGHVASCFRYVSMTTSGSVVEHPIVCLAMTKEQSGLL</sequence>
<dbReference type="PANTHER" id="PTHR16311">
    <property type="entry name" value="THROMBOSPONDIN TYPE I DOMAIN-CONTAINING 1"/>
    <property type="match status" value="1"/>
</dbReference>
<dbReference type="GeneID" id="20205120"/>
<dbReference type="EMBL" id="KB096785">
    <property type="protein sequence ID" value="ESO01241.1"/>
    <property type="molecule type" value="Genomic_DNA"/>
</dbReference>
<feature type="signal peptide" evidence="2">
    <location>
        <begin position="1"/>
        <end position="28"/>
    </location>
</feature>
<dbReference type="EMBL" id="AMQM01005028">
    <property type="status" value="NOT_ANNOTATED_CDS"/>
    <property type="molecule type" value="Genomic_DNA"/>
</dbReference>
<dbReference type="Proteomes" id="UP000015101">
    <property type="component" value="Unassembled WGS sequence"/>
</dbReference>
<dbReference type="RefSeq" id="XP_009020477.1">
    <property type="nucleotide sequence ID" value="XM_009022229.1"/>
</dbReference>
<dbReference type="HOGENOM" id="CLU_579069_0_0_1"/>
<feature type="chain" id="PRO_5010980431" description="ZP domain-containing protein" evidence="2">
    <location>
        <begin position="29"/>
        <end position="472"/>
    </location>
</feature>
<evidence type="ECO:0000313" key="5">
    <source>
        <dbReference type="Proteomes" id="UP000015101"/>
    </source>
</evidence>
<protein>
    <recommendedName>
        <fullName evidence="6">ZP domain-containing protein</fullName>
    </recommendedName>
</protein>
<dbReference type="OrthoDB" id="446173at2759"/>
<evidence type="ECO:0000313" key="4">
    <source>
        <dbReference type="EnsemblMetazoa" id="HelroP174787"/>
    </source>
</evidence>
<dbReference type="InterPro" id="IPR038877">
    <property type="entry name" value="THSD1"/>
</dbReference>
<feature type="compositionally biased region" description="Low complexity" evidence="1">
    <location>
        <begin position="112"/>
        <end position="149"/>
    </location>
</feature>
<accession>T1F8H1</accession>
<feature type="region of interest" description="Disordered" evidence="1">
    <location>
        <begin position="61"/>
        <end position="91"/>
    </location>
</feature>
<evidence type="ECO:0000256" key="1">
    <source>
        <dbReference type="SAM" id="MobiDB-lite"/>
    </source>
</evidence>
<reference evidence="4" key="3">
    <citation type="submission" date="2015-06" db="UniProtKB">
        <authorList>
            <consortium name="EnsemblMetazoa"/>
        </authorList>
    </citation>
    <scope>IDENTIFICATION</scope>
</reference>
<dbReference type="AlphaFoldDB" id="T1F8H1"/>
<evidence type="ECO:0000256" key="2">
    <source>
        <dbReference type="SAM" id="SignalP"/>
    </source>
</evidence>
<proteinExistence type="predicted"/>
<name>T1F8H1_HELRO</name>